<dbReference type="Proteomes" id="UP000241769">
    <property type="component" value="Unassembled WGS sequence"/>
</dbReference>
<accession>A0A2P6NA82</accession>
<dbReference type="EMBL" id="MDYQ01000136">
    <property type="protein sequence ID" value="PRP80853.1"/>
    <property type="molecule type" value="Genomic_DNA"/>
</dbReference>
<proteinExistence type="predicted"/>
<gene>
    <name evidence="1" type="ORF">PROFUN_11408</name>
</gene>
<evidence type="ECO:0000313" key="2">
    <source>
        <dbReference type="Proteomes" id="UP000241769"/>
    </source>
</evidence>
<dbReference type="AlphaFoldDB" id="A0A2P6NA82"/>
<dbReference type="InParanoid" id="A0A2P6NA82"/>
<comment type="caution">
    <text evidence="1">The sequence shown here is derived from an EMBL/GenBank/DDBJ whole genome shotgun (WGS) entry which is preliminary data.</text>
</comment>
<keyword evidence="2" id="KW-1185">Reference proteome</keyword>
<evidence type="ECO:0000313" key="1">
    <source>
        <dbReference type="EMBL" id="PRP80853.1"/>
    </source>
</evidence>
<reference evidence="1 2" key="1">
    <citation type="journal article" date="2018" name="Genome Biol. Evol.">
        <title>Multiple Roots of Fruiting Body Formation in Amoebozoa.</title>
        <authorList>
            <person name="Hillmann F."/>
            <person name="Forbes G."/>
            <person name="Novohradska S."/>
            <person name="Ferling I."/>
            <person name="Riege K."/>
            <person name="Groth M."/>
            <person name="Westermann M."/>
            <person name="Marz M."/>
            <person name="Spaller T."/>
            <person name="Winckler T."/>
            <person name="Schaap P."/>
            <person name="Glockner G."/>
        </authorList>
    </citation>
    <scope>NUCLEOTIDE SEQUENCE [LARGE SCALE GENOMIC DNA]</scope>
    <source>
        <strain evidence="1 2">Jena</strain>
    </source>
</reference>
<protein>
    <submittedName>
        <fullName evidence="1">Uncharacterized protein</fullName>
    </submittedName>
</protein>
<name>A0A2P6NA82_9EUKA</name>
<sequence>MKMNQNTNREARRSWTCCAREVLAAFKRCSFLGQDSVVYFNCNISWCNNLLTVIKNYC</sequence>
<organism evidence="1 2">
    <name type="scientific">Planoprotostelium fungivorum</name>
    <dbReference type="NCBI Taxonomy" id="1890364"/>
    <lineage>
        <taxon>Eukaryota</taxon>
        <taxon>Amoebozoa</taxon>
        <taxon>Evosea</taxon>
        <taxon>Variosea</taxon>
        <taxon>Cavosteliida</taxon>
        <taxon>Cavosteliaceae</taxon>
        <taxon>Planoprotostelium</taxon>
    </lineage>
</organism>